<dbReference type="AlphaFoldDB" id="A0A1H9JGZ1"/>
<dbReference type="PANTHER" id="PTHR43861:SF1">
    <property type="entry name" value="TRANS-ACONITATE 2-METHYLTRANSFERASE"/>
    <property type="match status" value="1"/>
</dbReference>
<feature type="domain" description="Methyltransferase type 11" evidence="1">
    <location>
        <begin position="45"/>
        <end position="137"/>
    </location>
</feature>
<dbReference type="GO" id="GO:0008757">
    <property type="term" value="F:S-adenosylmethionine-dependent methyltransferase activity"/>
    <property type="evidence" value="ECO:0007669"/>
    <property type="project" value="InterPro"/>
</dbReference>
<evidence type="ECO:0000313" key="2">
    <source>
        <dbReference type="EMBL" id="SEQ86063.1"/>
    </source>
</evidence>
<keyword evidence="2" id="KW-0808">Transferase</keyword>
<dbReference type="RefSeq" id="WP_090618019.1">
    <property type="nucleotide sequence ID" value="NZ_FOFD01000003.1"/>
</dbReference>
<dbReference type="Proteomes" id="UP000199114">
    <property type="component" value="Unassembled WGS sequence"/>
</dbReference>
<protein>
    <submittedName>
        <fullName evidence="2">Methyltransferase domain-containing protein</fullName>
    </submittedName>
</protein>
<dbReference type="InterPro" id="IPR029063">
    <property type="entry name" value="SAM-dependent_MTases_sf"/>
</dbReference>
<dbReference type="SUPFAM" id="SSF53335">
    <property type="entry name" value="S-adenosyl-L-methionine-dependent methyltransferases"/>
    <property type="match status" value="1"/>
</dbReference>
<dbReference type="STRING" id="1186196.SAMN04489841_2553"/>
<dbReference type="Gene3D" id="3.40.50.150">
    <property type="entry name" value="Vaccinia Virus protein VP39"/>
    <property type="match status" value="1"/>
</dbReference>
<gene>
    <name evidence="2" type="ORF">SAMN04489841_2553</name>
</gene>
<dbReference type="GO" id="GO:0032259">
    <property type="term" value="P:methylation"/>
    <property type="evidence" value="ECO:0007669"/>
    <property type="project" value="UniProtKB-KW"/>
</dbReference>
<dbReference type="EMBL" id="FOFD01000003">
    <property type="protein sequence ID" value="SEQ86063.1"/>
    <property type="molecule type" value="Genomic_DNA"/>
</dbReference>
<keyword evidence="2" id="KW-0489">Methyltransferase</keyword>
<proteinExistence type="predicted"/>
<dbReference type="OrthoDB" id="11691at2157"/>
<sequence>MDDVSRTLEEYESDADAYVRKYRSGSIAARYGRPFFEALTGSRLLDVGCGPGADISTFESAGYDVVGLDLTPSFLRAARDSDSTASLVRGDMRRLPFGDGSVDGIWSSASFLHVPRSDAAPTLREFRRVLRPAGVVFLSVKRAPTTPGESNERHFEYYGPEAIGSIVRDAGFEPVVVETEENWVSMVASAETDDAGATAGSSSR</sequence>
<keyword evidence="3" id="KW-1185">Reference proteome</keyword>
<name>A0A1H9JGZ1_9EURY</name>
<dbReference type="CDD" id="cd02440">
    <property type="entry name" value="AdoMet_MTases"/>
    <property type="match status" value="1"/>
</dbReference>
<evidence type="ECO:0000313" key="3">
    <source>
        <dbReference type="Proteomes" id="UP000199114"/>
    </source>
</evidence>
<dbReference type="Pfam" id="PF08241">
    <property type="entry name" value="Methyltransf_11"/>
    <property type="match status" value="1"/>
</dbReference>
<evidence type="ECO:0000259" key="1">
    <source>
        <dbReference type="Pfam" id="PF08241"/>
    </source>
</evidence>
<dbReference type="PANTHER" id="PTHR43861">
    <property type="entry name" value="TRANS-ACONITATE 2-METHYLTRANSFERASE-RELATED"/>
    <property type="match status" value="1"/>
</dbReference>
<dbReference type="InterPro" id="IPR013216">
    <property type="entry name" value="Methyltransf_11"/>
</dbReference>
<accession>A0A1H9JGZ1</accession>
<reference evidence="3" key="1">
    <citation type="submission" date="2016-10" db="EMBL/GenBank/DDBJ databases">
        <authorList>
            <person name="Varghese N."/>
            <person name="Submissions S."/>
        </authorList>
    </citation>
    <scope>NUCLEOTIDE SEQUENCE [LARGE SCALE GENOMIC DNA]</scope>
    <source>
        <strain evidence="3">DSM 25055</strain>
    </source>
</reference>
<organism evidence="2 3">
    <name type="scientific">Natrinema salaciae</name>
    <dbReference type="NCBI Taxonomy" id="1186196"/>
    <lineage>
        <taxon>Archaea</taxon>
        <taxon>Methanobacteriati</taxon>
        <taxon>Methanobacteriota</taxon>
        <taxon>Stenosarchaea group</taxon>
        <taxon>Halobacteria</taxon>
        <taxon>Halobacteriales</taxon>
        <taxon>Natrialbaceae</taxon>
        <taxon>Natrinema</taxon>
    </lineage>
</organism>